<dbReference type="PROSITE" id="PS01208">
    <property type="entry name" value="VWFC_1"/>
    <property type="match status" value="1"/>
</dbReference>
<feature type="domain" description="VWFC" evidence="3">
    <location>
        <begin position="288"/>
        <end position="351"/>
    </location>
</feature>
<dbReference type="PROSITE" id="PS50184">
    <property type="entry name" value="VWFC_2"/>
    <property type="match status" value="2"/>
</dbReference>
<dbReference type="InterPro" id="IPR045717">
    <property type="entry name" value="CHRDL1/2"/>
</dbReference>
<keyword evidence="2" id="KW-0732">Signal</keyword>
<dbReference type="GO" id="GO:0030154">
    <property type="term" value="P:cell differentiation"/>
    <property type="evidence" value="ECO:0007669"/>
    <property type="project" value="TreeGrafter"/>
</dbReference>
<reference evidence="4" key="1">
    <citation type="journal article" date="2023" name="Front. Mar. Sci.">
        <title>A new Merluccius polli reference genome to investigate the effects of global change in West African waters.</title>
        <authorList>
            <person name="Mateo J.L."/>
            <person name="Blanco-Fernandez C."/>
            <person name="Garcia-Vazquez E."/>
            <person name="Machado-Schiaffino G."/>
        </authorList>
    </citation>
    <scope>NUCLEOTIDE SEQUENCE</scope>
    <source>
        <strain evidence="4">C29</strain>
        <tissue evidence="4">Fin</tissue>
    </source>
</reference>
<feature type="domain" description="VWFC" evidence="3">
    <location>
        <begin position="142"/>
        <end position="208"/>
    </location>
</feature>
<dbReference type="Gene3D" id="2.10.70.10">
    <property type="entry name" value="Complement Module, domain 1"/>
    <property type="match status" value="1"/>
</dbReference>
<organism evidence="4 5">
    <name type="scientific">Merluccius polli</name>
    <name type="common">Benguela hake</name>
    <name type="synonym">Merluccius cadenati</name>
    <dbReference type="NCBI Taxonomy" id="89951"/>
    <lineage>
        <taxon>Eukaryota</taxon>
        <taxon>Metazoa</taxon>
        <taxon>Chordata</taxon>
        <taxon>Craniata</taxon>
        <taxon>Vertebrata</taxon>
        <taxon>Euteleostomi</taxon>
        <taxon>Actinopterygii</taxon>
        <taxon>Neopterygii</taxon>
        <taxon>Teleostei</taxon>
        <taxon>Neoteleostei</taxon>
        <taxon>Acanthomorphata</taxon>
        <taxon>Zeiogadaria</taxon>
        <taxon>Gadariae</taxon>
        <taxon>Gadiformes</taxon>
        <taxon>Gadoidei</taxon>
        <taxon>Merlucciidae</taxon>
        <taxon>Merluccius</taxon>
    </lineage>
</organism>
<feature type="signal peptide" evidence="2">
    <location>
        <begin position="1"/>
        <end position="16"/>
    </location>
</feature>
<dbReference type="AlphaFoldDB" id="A0AA47M9J4"/>
<feature type="chain" id="PRO_5041283664" evidence="2">
    <location>
        <begin position="17"/>
        <end position="480"/>
    </location>
</feature>
<gene>
    <name evidence="4" type="primary">CHRDL2_0</name>
    <name evidence="4" type="ORF">N1851_028103</name>
</gene>
<dbReference type="Pfam" id="PF00093">
    <property type="entry name" value="VWC"/>
    <property type="match status" value="1"/>
</dbReference>
<dbReference type="SMART" id="SM00214">
    <property type="entry name" value="VWC"/>
    <property type="match status" value="2"/>
</dbReference>
<dbReference type="EMBL" id="JAOPHQ010005287">
    <property type="protein sequence ID" value="KAK0136007.1"/>
    <property type="molecule type" value="Genomic_DNA"/>
</dbReference>
<accession>A0AA47M9J4</accession>
<protein>
    <submittedName>
        <fullName evidence="4">Chordin-like protein 2</fullName>
    </submittedName>
</protein>
<feature type="compositionally biased region" description="Low complexity" evidence="1">
    <location>
        <begin position="252"/>
        <end position="262"/>
    </location>
</feature>
<comment type="caution">
    <text evidence="4">The sequence shown here is derived from an EMBL/GenBank/DDBJ whole genome shotgun (WGS) entry which is preliminary data.</text>
</comment>
<feature type="region of interest" description="Disordered" evidence="1">
    <location>
        <begin position="237"/>
        <end position="262"/>
    </location>
</feature>
<dbReference type="Proteomes" id="UP001174136">
    <property type="component" value="Unassembled WGS sequence"/>
</dbReference>
<dbReference type="Pfam" id="PF23334">
    <property type="entry name" value="VWC2L_2nd"/>
    <property type="match status" value="1"/>
</dbReference>
<sequence>MKLVVVVTFVTWLADAELKTTKASGTTTCTFKDKTFSPGDSWHPYLEPFGFMFCMRCMCMEVRLAVFTCMSSRFTCMSPCVPACPPGSPACPHVYLHPGHVKCNTIRCPALTCENPVTEPQQCCPRCPDEPRVPAGLRASVKTCRYNGSVYQPGESFTKHDLFPSRQTNQCVMCTCSNGNIFCALKTCQSLSCSSPISLPDTCCMVCRDHVTSGSSSIEDGNQQLNRGVRHSVDQCSEEPLRRGRSGPLGATLSSLKSSSRTSGLGKLNLKGAADTTVKIFLQKKQQKACSYNSKTYSHGETWHPVLGRILECILCSCTDGLQDCRRITCPNQYPCKRPTKSAGKCCKTCPELRAETNQSKCHNGYRNNVLVYKVEPARNASDGIRTIAVERSGVTEIEVQSWKTVGEDLQLMEIAEVERKNVTDRPERYALLATVDEDTWKKFRGENIGEISQTTVCDDGIREIVNYLNPKHTEDMCSP</sequence>
<name>A0AA47M9J4_MERPO</name>
<evidence type="ECO:0000313" key="4">
    <source>
        <dbReference type="EMBL" id="KAK0136007.1"/>
    </source>
</evidence>
<evidence type="ECO:0000256" key="2">
    <source>
        <dbReference type="SAM" id="SignalP"/>
    </source>
</evidence>
<proteinExistence type="predicted"/>
<dbReference type="GO" id="GO:0036122">
    <property type="term" value="F:BMP binding"/>
    <property type="evidence" value="ECO:0007669"/>
    <property type="project" value="TreeGrafter"/>
</dbReference>
<evidence type="ECO:0000259" key="3">
    <source>
        <dbReference type="PROSITE" id="PS50184"/>
    </source>
</evidence>
<keyword evidence="5" id="KW-1185">Reference proteome</keyword>
<evidence type="ECO:0000313" key="5">
    <source>
        <dbReference type="Proteomes" id="UP001174136"/>
    </source>
</evidence>
<dbReference type="PANTHER" id="PTHR46303:SF3">
    <property type="entry name" value="CHORDIN-LIKE PROTEIN 2"/>
    <property type="match status" value="1"/>
</dbReference>
<dbReference type="Gene3D" id="6.20.200.20">
    <property type="match status" value="1"/>
</dbReference>
<dbReference type="InterPro" id="IPR001007">
    <property type="entry name" value="VWF_dom"/>
</dbReference>
<dbReference type="SUPFAM" id="SSF57603">
    <property type="entry name" value="FnI-like domain"/>
    <property type="match status" value="2"/>
</dbReference>
<dbReference type="GO" id="GO:0030514">
    <property type="term" value="P:negative regulation of BMP signaling pathway"/>
    <property type="evidence" value="ECO:0007669"/>
    <property type="project" value="TreeGrafter"/>
</dbReference>
<dbReference type="PANTHER" id="PTHR46303">
    <property type="entry name" value="VWFC DOMAIN-CONTAINING PROTEIN"/>
    <property type="match status" value="1"/>
</dbReference>
<evidence type="ECO:0000256" key="1">
    <source>
        <dbReference type="SAM" id="MobiDB-lite"/>
    </source>
</evidence>
<dbReference type="GO" id="GO:0005615">
    <property type="term" value="C:extracellular space"/>
    <property type="evidence" value="ECO:0007669"/>
    <property type="project" value="TreeGrafter"/>
</dbReference>